<evidence type="ECO:0000256" key="1">
    <source>
        <dbReference type="SAM" id="MobiDB-lite"/>
    </source>
</evidence>
<sequence length="117" mass="12753">MSASKHSASQKDLSAATPDARDEIEADIRKTRAELGSTVDELARKLDVRAQAEHAAVAARMRAVQTARLATAKLEEPAMRRLGPPTAGVALLIGFLLTVRRRRARRRAHRRSGVGFS</sequence>
<proteinExistence type="predicted"/>
<dbReference type="Pfam" id="PF12277">
    <property type="entry name" value="DUF3618"/>
    <property type="match status" value="1"/>
</dbReference>
<dbReference type="InterPro" id="IPR022062">
    <property type="entry name" value="DUF3618"/>
</dbReference>
<keyword evidence="2" id="KW-0812">Transmembrane</keyword>
<gene>
    <name evidence="3" type="ORF">GCM10023353_17920</name>
</gene>
<keyword evidence="2" id="KW-1133">Transmembrane helix</keyword>
<dbReference type="EMBL" id="BAABKQ010000001">
    <property type="protein sequence ID" value="GAA4813384.1"/>
    <property type="molecule type" value="Genomic_DNA"/>
</dbReference>
<feature type="transmembrane region" description="Helical" evidence="2">
    <location>
        <begin position="82"/>
        <end position="99"/>
    </location>
</feature>
<organism evidence="3 4">
    <name type="scientific">Tomitella cavernea</name>
    <dbReference type="NCBI Taxonomy" id="1387982"/>
    <lineage>
        <taxon>Bacteria</taxon>
        <taxon>Bacillati</taxon>
        <taxon>Actinomycetota</taxon>
        <taxon>Actinomycetes</taxon>
        <taxon>Mycobacteriales</taxon>
        <taxon>Tomitella</taxon>
    </lineage>
</organism>
<protein>
    <recommendedName>
        <fullName evidence="5">DUF3618 domain-containing protein</fullName>
    </recommendedName>
</protein>
<dbReference type="RefSeq" id="WP_200171645.1">
    <property type="nucleotide sequence ID" value="NZ_BAABKQ010000001.1"/>
</dbReference>
<keyword evidence="2" id="KW-0472">Membrane</keyword>
<evidence type="ECO:0008006" key="5">
    <source>
        <dbReference type="Google" id="ProtNLM"/>
    </source>
</evidence>
<accession>A0ABP9CLY2</accession>
<name>A0ABP9CLY2_9ACTN</name>
<evidence type="ECO:0000313" key="3">
    <source>
        <dbReference type="EMBL" id="GAA4813384.1"/>
    </source>
</evidence>
<feature type="region of interest" description="Disordered" evidence="1">
    <location>
        <begin position="1"/>
        <end position="23"/>
    </location>
</feature>
<evidence type="ECO:0000256" key="2">
    <source>
        <dbReference type="SAM" id="Phobius"/>
    </source>
</evidence>
<keyword evidence="4" id="KW-1185">Reference proteome</keyword>
<dbReference type="Proteomes" id="UP001500839">
    <property type="component" value="Unassembled WGS sequence"/>
</dbReference>
<feature type="compositionally biased region" description="Polar residues" evidence="1">
    <location>
        <begin position="1"/>
        <end position="12"/>
    </location>
</feature>
<comment type="caution">
    <text evidence="3">The sequence shown here is derived from an EMBL/GenBank/DDBJ whole genome shotgun (WGS) entry which is preliminary data.</text>
</comment>
<reference evidence="4" key="1">
    <citation type="journal article" date="2019" name="Int. J. Syst. Evol. Microbiol.">
        <title>The Global Catalogue of Microorganisms (GCM) 10K type strain sequencing project: providing services to taxonomists for standard genome sequencing and annotation.</title>
        <authorList>
            <consortium name="The Broad Institute Genomics Platform"/>
            <consortium name="The Broad Institute Genome Sequencing Center for Infectious Disease"/>
            <person name="Wu L."/>
            <person name="Ma J."/>
        </authorList>
    </citation>
    <scope>NUCLEOTIDE SEQUENCE [LARGE SCALE GENOMIC DNA]</scope>
    <source>
        <strain evidence="4">JCM 18542</strain>
    </source>
</reference>
<evidence type="ECO:0000313" key="4">
    <source>
        <dbReference type="Proteomes" id="UP001500839"/>
    </source>
</evidence>